<gene>
    <name evidence="3" type="ORF">ACAOBT_LOCUS13527</name>
</gene>
<evidence type="ECO:0000313" key="3">
    <source>
        <dbReference type="EMBL" id="CAH1979595.1"/>
    </source>
</evidence>
<evidence type="ECO:0000313" key="4">
    <source>
        <dbReference type="Proteomes" id="UP001152888"/>
    </source>
</evidence>
<evidence type="ECO:0000259" key="2">
    <source>
        <dbReference type="Pfam" id="PF13843"/>
    </source>
</evidence>
<dbReference type="Proteomes" id="UP001152888">
    <property type="component" value="Unassembled WGS sequence"/>
</dbReference>
<reference evidence="3" key="1">
    <citation type="submission" date="2022-03" db="EMBL/GenBank/DDBJ databases">
        <authorList>
            <person name="Sayadi A."/>
        </authorList>
    </citation>
    <scope>NUCLEOTIDE SEQUENCE</scope>
</reference>
<dbReference type="InterPro" id="IPR029526">
    <property type="entry name" value="PGBD"/>
</dbReference>
<feature type="compositionally biased region" description="Acidic residues" evidence="1">
    <location>
        <begin position="25"/>
        <end position="37"/>
    </location>
</feature>
<feature type="domain" description="PiggyBac transposable element-derived protein" evidence="2">
    <location>
        <begin position="128"/>
        <end position="191"/>
    </location>
</feature>
<name>A0A9P0KSI6_ACAOB</name>
<organism evidence="3 4">
    <name type="scientific">Acanthoscelides obtectus</name>
    <name type="common">Bean weevil</name>
    <name type="synonym">Bruchus obtectus</name>
    <dbReference type="NCBI Taxonomy" id="200917"/>
    <lineage>
        <taxon>Eukaryota</taxon>
        <taxon>Metazoa</taxon>
        <taxon>Ecdysozoa</taxon>
        <taxon>Arthropoda</taxon>
        <taxon>Hexapoda</taxon>
        <taxon>Insecta</taxon>
        <taxon>Pterygota</taxon>
        <taxon>Neoptera</taxon>
        <taxon>Endopterygota</taxon>
        <taxon>Coleoptera</taxon>
        <taxon>Polyphaga</taxon>
        <taxon>Cucujiformia</taxon>
        <taxon>Chrysomeloidea</taxon>
        <taxon>Chrysomelidae</taxon>
        <taxon>Bruchinae</taxon>
        <taxon>Bruchini</taxon>
        <taxon>Acanthoscelides</taxon>
    </lineage>
</organism>
<evidence type="ECO:0000256" key="1">
    <source>
        <dbReference type="SAM" id="MobiDB-lite"/>
    </source>
</evidence>
<dbReference type="Pfam" id="PF13843">
    <property type="entry name" value="DDE_Tnp_1_7"/>
    <property type="match status" value="1"/>
</dbReference>
<proteinExistence type="predicted"/>
<accession>A0A9P0KSI6</accession>
<dbReference type="EMBL" id="CAKOFQ010006882">
    <property type="protein sequence ID" value="CAH1979595.1"/>
    <property type="molecule type" value="Genomic_DNA"/>
</dbReference>
<keyword evidence="4" id="KW-1185">Reference proteome</keyword>
<dbReference type="OrthoDB" id="6778726at2759"/>
<comment type="caution">
    <text evidence="3">The sequence shown here is derived from an EMBL/GenBank/DDBJ whole genome shotgun (WGS) entry which is preliminary data.</text>
</comment>
<protein>
    <recommendedName>
        <fullName evidence="2">PiggyBac transposable element-derived protein domain-containing protein</fullName>
    </recommendedName>
</protein>
<feature type="compositionally biased region" description="Polar residues" evidence="1">
    <location>
        <begin position="39"/>
        <end position="48"/>
    </location>
</feature>
<sequence>MNGNPNRVRFTDPNFEETVQRWFEECDEDFSDQDADPESNITSENAITSDHETTSELSYSASDDDGREETQVIESEEDSETSEPVNRYFYGKNRYKWAATEPTRNVRTPAHNILKLPGNKNALPSIEPVDAWRKIFSDDILDIVVHYTNLKIQEFRSKPGNENRTEYRETNSVEINYFLGLLLLSAVFKSNTIK</sequence>
<dbReference type="AlphaFoldDB" id="A0A9P0KSI6"/>
<feature type="region of interest" description="Disordered" evidence="1">
    <location>
        <begin position="24"/>
        <end position="85"/>
    </location>
</feature>